<keyword evidence="1" id="KW-0732">Signal</keyword>
<evidence type="ECO:0008006" key="4">
    <source>
        <dbReference type="Google" id="ProtNLM"/>
    </source>
</evidence>
<feature type="signal peptide" evidence="1">
    <location>
        <begin position="1"/>
        <end position="32"/>
    </location>
</feature>
<reference evidence="2 3" key="1">
    <citation type="journal article" date="2009" name="Nature">
        <title>The Sorghum bicolor genome and the diversification of grasses.</title>
        <authorList>
            <person name="Paterson A.H."/>
            <person name="Bowers J.E."/>
            <person name="Bruggmann R."/>
            <person name="Dubchak I."/>
            <person name="Grimwood J."/>
            <person name="Gundlach H."/>
            <person name="Haberer G."/>
            <person name="Hellsten U."/>
            <person name="Mitros T."/>
            <person name="Poliakov A."/>
            <person name="Schmutz J."/>
            <person name="Spannagl M."/>
            <person name="Tang H."/>
            <person name="Wang X."/>
            <person name="Wicker T."/>
            <person name="Bharti A.K."/>
            <person name="Chapman J."/>
            <person name="Feltus F.A."/>
            <person name="Gowik U."/>
            <person name="Grigoriev I.V."/>
            <person name="Lyons E."/>
            <person name="Maher C.A."/>
            <person name="Martis M."/>
            <person name="Narechania A."/>
            <person name="Otillar R.P."/>
            <person name="Penning B.W."/>
            <person name="Salamov A.A."/>
            <person name="Wang Y."/>
            <person name="Zhang L."/>
            <person name="Carpita N.C."/>
            <person name="Freeling M."/>
            <person name="Gingle A.R."/>
            <person name="Hash C.T."/>
            <person name="Keller B."/>
            <person name="Klein P."/>
            <person name="Kresovich S."/>
            <person name="McCann M.C."/>
            <person name="Ming R."/>
            <person name="Peterson D.G."/>
            <person name="Mehboob-ur-Rahman"/>
            <person name="Ware D."/>
            <person name="Westhoff P."/>
            <person name="Mayer K.F."/>
            <person name="Messing J."/>
            <person name="Rokhsar D.S."/>
        </authorList>
    </citation>
    <scope>NUCLEOTIDE SEQUENCE [LARGE SCALE GENOMIC DNA]</scope>
    <source>
        <strain evidence="3">cv. BTx623</strain>
    </source>
</reference>
<evidence type="ECO:0000313" key="3">
    <source>
        <dbReference type="Proteomes" id="UP000000768"/>
    </source>
</evidence>
<protein>
    <recommendedName>
        <fullName evidence="4">Pectinesterase inhibitor domain-containing protein</fullName>
    </recommendedName>
</protein>
<proteinExistence type="predicted"/>
<sequence>MPWIVLTNSGSVLYVVAIVASIFAAAASPCTAAKPLVEENLGQQPSSPAAQDFIRVRCDQCGAGWQDDARRCYELLLPYAASINGSYNRAAIAAVTALVSKLTFFAGKLQTTTTAAGDGECMQVVNEAIGKGKDEALAKLHRLDAIGDDKVDAENPDLVDVANWIVAVNDSFAAKCRGASNYASTQEYLSTADAIIVRARPYWDTSLSSPDGSGP</sequence>
<dbReference type="InParanoid" id="A0A1Z5R7W5"/>
<dbReference type="FunCoup" id="A0A1Z5R7W5">
    <property type="interactions" value="131"/>
</dbReference>
<dbReference type="Gramene" id="OQU79669">
    <property type="protein sequence ID" value="OQU79669"/>
    <property type="gene ID" value="SORBI_3008G177001"/>
</dbReference>
<feature type="chain" id="PRO_5013300916" description="Pectinesterase inhibitor domain-containing protein" evidence="1">
    <location>
        <begin position="33"/>
        <end position="215"/>
    </location>
</feature>
<dbReference type="Proteomes" id="UP000000768">
    <property type="component" value="Chromosome 8"/>
</dbReference>
<organism evidence="2 3">
    <name type="scientific">Sorghum bicolor</name>
    <name type="common">Sorghum</name>
    <name type="synonym">Sorghum vulgare</name>
    <dbReference type="NCBI Taxonomy" id="4558"/>
    <lineage>
        <taxon>Eukaryota</taxon>
        <taxon>Viridiplantae</taxon>
        <taxon>Streptophyta</taxon>
        <taxon>Embryophyta</taxon>
        <taxon>Tracheophyta</taxon>
        <taxon>Spermatophyta</taxon>
        <taxon>Magnoliopsida</taxon>
        <taxon>Liliopsida</taxon>
        <taxon>Poales</taxon>
        <taxon>Poaceae</taxon>
        <taxon>PACMAD clade</taxon>
        <taxon>Panicoideae</taxon>
        <taxon>Andropogonodae</taxon>
        <taxon>Andropogoneae</taxon>
        <taxon>Sorghinae</taxon>
        <taxon>Sorghum</taxon>
    </lineage>
</organism>
<dbReference type="GO" id="GO:0004857">
    <property type="term" value="F:enzyme inhibitor activity"/>
    <property type="evidence" value="ECO:0000318"/>
    <property type="project" value="GO_Central"/>
</dbReference>
<dbReference type="EMBL" id="CM000767">
    <property type="protein sequence ID" value="OQU79669.1"/>
    <property type="molecule type" value="Genomic_DNA"/>
</dbReference>
<keyword evidence="3" id="KW-1185">Reference proteome</keyword>
<dbReference type="GO" id="GO:0009827">
    <property type="term" value="P:plant-type cell wall modification"/>
    <property type="evidence" value="ECO:0000318"/>
    <property type="project" value="GO_Central"/>
</dbReference>
<evidence type="ECO:0000256" key="1">
    <source>
        <dbReference type="SAM" id="SignalP"/>
    </source>
</evidence>
<dbReference type="GO" id="GO:0009505">
    <property type="term" value="C:plant-type cell wall"/>
    <property type="evidence" value="ECO:0000318"/>
    <property type="project" value="GO_Central"/>
</dbReference>
<dbReference type="OMA" id="CETGYLY"/>
<name>A0A1Z5R7W5_SORBI</name>
<dbReference type="AlphaFoldDB" id="A0A1Z5R7W5"/>
<evidence type="ECO:0000313" key="2">
    <source>
        <dbReference type="EMBL" id="OQU79669.1"/>
    </source>
</evidence>
<reference evidence="3" key="2">
    <citation type="journal article" date="2018" name="Plant J.">
        <title>The Sorghum bicolor reference genome: improved assembly, gene annotations, a transcriptome atlas, and signatures of genome organization.</title>
        <authorList>
            <person name="McCormick R.F."/>
            <person name="Truong S.K."/>
            <person name="Sreedasyam A."/>
            <person name="Jenkins J."/>
            <person name="Shu S."/>
            <person name="Sims D."/>
            <person name="Kennedy M."/>
            <person name="Amirebrahimi M."/>
            <person name="Weers B.D."/>
            <person name="McKinley B."/>
            <person name="Mattison A."/>
            <person name="Morishige D.T."/>
            <person name="Grimwood J."/>
            <person name="Schmutz J."/>
            <person name="Mullet J.E."/>
        </authorList>
    </citation>
    <scope>NUCLEOTIDE SEQUENCE [LARGE SCALE GENOMIC DNA]</scope>
    <source>
        <strain evidence="3">cv. BTx623</strain>
    </source>
</reference>
<gene>
    <name evidence="2" type="ORF">SORBI_3008G177001</name>
</gene>
<accession>A0A1Z5R7W5</accession>